<feature type="compositionally biased region" description="Low complexity" evidence="2">
    <location>
        <begin position="194"/>
        <end position="212"/>
    </location>
</feature>
<feature type="region of interest" description="Disordered" evidence="2">
    <location>
        <begin position="187"/>
        <end position="250"/>
    </location>
</feature>
<dbReference type="Proteomes" id="UP000245119">
    <property type="component" value="Linkage Group LG8"/>
</dbReference>
<comment type="caution">
    <text evidence="3">The sequence shown here is derived from an EMBL/GenBank/DDBJ whole genome shotgun (WGS) entry which is preliminary data.</text>
</comment>
<feature type="compositionally biased region" description="Polar residues" evidence="2">
    <location>
        <begin position="699"/>
        <end position="714"/>
    </location>
</feature>
<evidence type="ECO:0000256" key="1">
    <source>
        <dbReference type="SAM" id="Coils"/>
    </source>
</evidence>
<name>A0A2T7NZ89_POMCA</name>
<keyword evidence="1" id="KW-0175">Coiled coil</keyword>
<feature type="region of interest" description="Disordered" evidence="2">
    <location>
        <begin position="368"/>
        <end position="422"/>
    </location>
</feature>
<feature type="compositionally biased region" description="Polar residues" evidence="2">
    <location>
        <begin position="537"/>
        <end position="546"/>
    </location>
</feature>
<feature type="region of interest" description="Disordered" evidence="2">
    <location>
        <begin position="684"/>
        <end position="714"/>
    </location>
</feature>
<feature type="compositionally biased region" description="Basic and acidic residues" evidence="2">
    <location>
        <begin position="399"/>
        <end position="421"/>
    </location>
</feature>
<reference evidence="3 4" key="1">
    <citation type="submission" date="2018-04" db="EMBL/GenBank/DDBJ databases">
        <title>The genome of golden apple snail Pomacea canaliculata provides insight into stress tolerance and invasive adaptation.</title>
        <authorList>
            <person name="Liu C."/>
            <person name="Liu B."/>
            <person name="Ren Y."/>
            <person name="Zhang Y."/>
            <person name="Wang H."/>
            <person name="Li S."/>
            <person name="Jiang F."/>
            <person name="Yin L."/>
            <person name="Zhang G."/>
            <person name="Qian W."/>
            <person name="Fan W."/>
        </authorList>
    </citation>
    <scope>NUCLEOTIDE SEQUENCE [LARGE SCALE GENOMIC DNA]</scope>
    <source>
        <strain evidence="3">SZHN2017</strain>
        <tissue evidence="3">Muscle</tissue>
    </source>
</reference>
<sequence length="736" mass="79019">MSVVLSFTSLHDNHLIDDFESRNERLETERHRLQQERSLILSRIAHHTKLCSSCPKRLTPSEVMVEKDISQGCIPLSKRTEVEGRGKDVAARASDTAAESVEVTSALAGCSRDLQKGWCTVAVSPDANAGDGNEKNRPEESENRVRLADDVTGSGGICLLIRNLGADSTQQTIVLNIPATVVTLSEQADSPTLQDPSQHPSQQPTQQPTQQPLFKEVPRQTDPEHSVCFQPQPCVQPNSGQADPKVPQHDSKIRGFQLGKVSCQIVDGKVCLPETVALLQSKLCDVSGGSHPTCGPIITGLVPPLSPGLWRHDPTTATAAHDLCWQASPATSSHVVTSGRNRGRVFTGGQVPVVMDCSPARCPVQPASYKSKGKNSAGSKHHGGVCATSAPGSSKRSRVSRDAERAEGARVRKRKSADSGVRRQLRRCCVTGGVRGRAPKTEAGHVTPQEHRILSLTSESLTPNPLEERYKSKMAGAEAAPSHYQPGKESHTDGSQIQIENERRMQNIKHDKRFQQFLGSIFNTLGSSSSGTSSNLDVTPSTQTRPEVTGLRSTELRLTAATTGGVEKDDDEGKAISGLEQRLESLLLLHVQAGDGTPADGGAIDDLSTLTLSAQPSNLFSGFQDLLLESQGLFSLGLLGRDAKSRIPSQDFILSPVLSLWKGSSPAAAQGTLSGELQLCPSDWNHHNRTTDPHPETRPCSSGITKDNSSPSLDTNSLVSQLLQCLPSRDLNDLPS</sequence>
<evidence type="ECO:0000313" key="3">
    <source>
        <dbReference type="EMBL" id="PVD26456.1"/>
    </source>
</evidence>
<evidence type="ECO:0000256" key="2">
    <source>
        <dbReference type="SAM" id="MobiDB-lite"/>
    </source>
</evidence>
<organism evidence="3 4">
    <name type="scientific">Pomacea canaliculata</name>
    <name type="common">Golden apple snail</name>
    <dbReference type="NCBI Taxonomy" id="400727"/>
    <lineage>
        <taxon>Eukaryota</taxon>
        <taxon>Metazoa</taxon>
        <taxon>Spiralia</taxon>
        <taxon>Lophotrochozoa</taxon>
        <taxon>Mollusca</taxon>
        <taxon>Gastropoda</taxon>
        <taxon>Caenogastropoda</taxon>
        <taxon>Architaenioglossa</taxon>
        <taxon>Ampullarioidea</taxon>
        <taxon>Ampullariidae</taxon>
        <taxon>Pomacea</taxon>
    </lineage>
</organism>
<feature type="region of interest" description="Disordered" evidence="2">
    <location>
        <begin position="528"/>
        <end position="549"/>
    </location>
</feature>
<feature type="coiled-coil region" evidence="1">
    <location>
        <begin position="16"/>
        <end position="43"/>
    </location>
</feature>
<feature type="compositionally biased region" description="Basic and acidic residues" evidence="2">
    <location>
        <begin position="132"/>
        <end position="148"/>
    </location>
</feature>
<protein>
    <submittedName>
        <fullName evidence="3">Uncharacterized protein</fullName>
    </submittedName>
</protein>
<dbReference type="OrthoDB" id="6065105at2759"/>
<evidence type="ECO:0000313" key="4">
    <source>
        <dbReference type="Proteomes" id="UP000245119"/>
    </source>
</evidence>
<feature type="compositionally biased region" description="Basic and acidic residues" evidence="2">
    <location>
        <begin position="216"/>
        <end position="225"/>
    </location>
</feature>
<dbReference type="EMBL" id="PZQS01000008">
    <property type="protein sequence ID" value="PVD26456.1"/>
    <property type="molecule type" value="Genomic_DNA"/>
</dbReference>
<accession>A0A2T7NZ89</accession>
<proteinExistence type="predicted"/>
<feature type="region of interest" description="Disordered" evidence="2">
    <location>
        <begin position="124"/>
        <end position="148"/>
    </location>
</feature>
<feature type="compositionally biased region" description="Basic and acidic residues" evidence="2">
    <location>
        <begin position="684"/>
        <end position="697"/>
    </location>
</feature>
<dbReference type="AlphaFoldDB" id="A0A2T7NZ89"/>
<keyword evidence="4" id="KW-1185">Reference proteome</keyword>
<gene>
    <name evidence="3" type="ORF">C0Q70_14133</name>
</gene>